<reference evidence="1 2" key="1">
    <citation type="submission" date="2018-11" db="EMBL/GenBank/DDBJ databases">
        <title>Novel bacteria species description.</title>
        <authorList>
            <person name="Han J.-H."/>
        </authorList>
    </citation>
    <scope>NUCLEOTIDE SEQUENCE [LARGE SCALE GENOMIC DNA]</scope>
    <source>
        <strain evidence="1 2">KCTC23259</strain>
    </source>
</reference>
<evidence type="ECO:0000313" key="2">
    <source>
        <dbReference type="Proteomes" id="UP001204144"/>
    </source>
</evidence>
<proteinExistence type="predicted"/>
<organism evidence="1 2">
    <name type="scientific">Lacihabitans soyangensis</name>
    <dbReference type="NCBI Taxonomy" id="869394"/>
    <lineage>
        <taxon>Bacteria</taxon>
        <taxon>Pseudomonadati</taxon>
        <taxon>Bacteroidota</taxon>
        <taxon>Cytophagia</taxon>
        <taxon>Cytophagales</taxon>
        <taxon>Leadbetterellaceae</taxon>
        <taxon>Lacihabitans</taxon>
    </lineage>
</organism>
<protein>
    <recommendedName>
        <fullName evidence="3">Lipocalin-like domain-containing protein</fullName>
    </recommendedName>
</protein>
<sequence>MNRKVLLSTLFAFGVLVISSCGPKVPPVSERIAKVWTAASVKENSTEVYKTGGTSNVKPGYSTYRLDLSAPPAVTIREIDGGTYTGTYSVTATTLSIKGLTPQPTGTGGNLEFTITSLSDEGKNLVLTGTTPYPKTGNTTNTYTLVTN</sequence>
<comment type="caution">
    <text evidence="1">The sequence shown here is derived from an EMBL/GenBank/DDBJ whole genome shotgun (WGS) entry which is preliminary data.</text>
</comment>
<evidence type="ECO:0000313" key="1">
    <source>
        <dbReference type="EMBL" id="MCP9765232.1"/>
    </source>
</evidence>
<dbReference type="RefSeq" id="WP_255038923.1">
    <property type="nucleotide sequence ID" value="NZ_RJUF01000181.1"/>
</dbReference>
<gene>
    <name evidence="1" type="ORF">EGI31_20040</name>
</gene>
<dbReference type="PROSITE" id="PS51257">
    <property type="entry name" value="PROKAR_LIPOPROTEIN"/>
    <property type="match status" value="1"/>
</dbReference>
<accession>A0AAE3KU57</accession>
<evidence type="ECO:0008006" key="3">
    <source>
        <dbReference type="Google" id="ProtNLM"/>
    </source>
</evidence>
<dbReference type="AlphaFoldDB" id="A0AAE3KU57"/>
<name>A0AAE3KU57_9BACT</name>
<dbReference type="EMBL" id="RJUF01000181">
    <property type="protein sequence ID" value="MCP9765232.1"/>
    <property type="molecule type" value="Genomic_DNA"/>
</dbReference>
<dbReference type="Proteomes" id="UP001204144">
    <property type="component" value="Unassembled WGS sequence"/>
</dbReference>
<keyword evidence="2" id="KW-1185">Reference proteome</keyword>